<dbReference type="Gene3D" id="1.10.287.130">
    <property type="match status" value="1"/>
</dbReference>
<dbReference type="Pfam" id="PF00512">
    <property type="entry name" value="HisKA"/>
    <property type="match status" value="1"/>
</dbReference>
<dbReference type="InterPro" id="IPR004358">
    <property type="entry name" value="Sig_transdc_His_kin-like_C"/>
</dbReference>
<dbReference type="PANTHER" id="PTHR43304">
    <property type="entry name" value="PHYTOCHROME-LIKE PROTEIN CPH1"/>
    <property type="match status" value="1"/>
</dbReference>
<gene>
    <name evidence="8" type="ORF">ACFOZ5_03165</name>
</gene>
<dbReference type="EMBL" id="JBHSDI010000001">
    <property type="protein sequence ID" value="MFC4258030.1"/>
    <property type="molecule type" value="Genomic_DNA"/>
</dbReference>
<sequence length="943" mass="105713">MKAPDNPVHEQARLTALKATGLLDTEPEERFDRLTRMAVRFFDVPIALVTLVDSNRQWFKSCQGLDVSETPREISFCGHAILKTGLFIIEDATLDDRFNDNPLVTGAPYIRFYAGAPLLSSDGHRLGTLCLIDSRPRQLDPMQQEFLRDLANSVSHEIQLHRNQDVFDDLVKRERRAQAIIEGTQVGTWEWDVQTGETVFNERWANICGYTLAELQPVDIQTWLDLAHPDDLAESEQRLDAHFAGAAAEYDYRCRMRHKDGHWVWVHDRGKVLEWTTEGLPRKMYGTHADITREMDNVHRMEQQNQALATLNDLALDQVSPAEEKLGKALKLGAGFLRMPTAILSEILGGTYTIKGFHAPDNSGLFVGQTFPFEETYCNLMLQGRGYLAIEHMARSSYRDHACYQAFGLESYIAAPIRTRNGPYGTINFSSTTPRAEGFTETEITFVTLLAEWVAGVLDEQLTTQTLSKLVENIPGTLYQYRRWQGGTSAFPYASPGIANIFGVSPQDVESDASAAFDAIHPQDLEPVSESIELSANQLTLWFQQYRVRSGDGWRWIEGRATPERLADGSTMWHGYITDIDDRKRAQLLIQDSEEQLRRLFELSPIGIALTDFESGRILDVNDALLQPTGFSRSEFMALSTEDLLPDRHRQLRKTSIQELKTNWRFGPYECEIAGAKGSHFPAVVQGMLISSASDRPLVWTLVEDISERKKVDRMKSEFISTVSHELRTPLTSISGSLSLVANEVLGELPDRVRELVSIAARNSDQLRRLIDDLLDMEKLLSGQMTFVPRPHCIETLTRETLEQLETYALDKQVAVTLMVSDPDIEATVDGQRLQQALSNLFSNAIKFSPTEGEVAVTITATSTAVTVDVSDQGPGIPDEFRSRIFQKFAQADGSMNRSQGGTGLGLAITREIMLQMGGEVGFESTPGHGARFWLTFPRVPVA</sequence>
<dbReference type="Pfam" id="PF08447">
    <property type="entry name" value="PAS_3"/>
    <property type="match status" value="2"/>
</dbReference>
<dbReference type="SUPFAM" id="SSF47384">
    <property type="entry name" value="Homodimeric domain of signal transducing histidine kinase"/>
    <property type="match status" value="1"/>
</dbReference>
<feature type="domain" description="PAS" evidence="7">
    <location>
        <begin position="593"/>
        <end position="663"/>
    </location>
</feature>
<keyword evidence="4" id="KW-0808">Transferase</keyword>
<dbReference type="InterPro" id="IPR001610">
    <property type="entry name" value="PAC"/>
</dbReference>
<dbReference type="RefSeq" id="WP_379885365.1">
    <property type="nucleotide sequence ID" value="NZ_JBHSDI010000001.1"/>
</dbReference>
<dbReference type="InterPro" id="IPR029016">
    <property type="entry name" value="GAF-like_dom_sf"/>
</dbReference>
<keyword evidence="5" id="KW-0418">Kinase</keyword>
<evidence type="ECO:0000313" key="9">
    <source>
        <dbReference type="Proteomes" id="UP001595798"/>
    </source>
</evidence>
<dbReference type="InterPro" id="IPR013767">
    <property type="entry name" value="PAS_fold"/>
</dbReference>
<dbReference type="Gene3D" id="3.30.565.10">
    <property type="entry name" value="Histidine kinase-like ATPase, C-terminal domain"/>
    <property type="match status" value="1"/>
</dbReference>
<feature type="domain" description="PAS" evidence="7">
    <location>
        <begin position="463"/>
        <end position="539"/>
    </location>
</feature>
<organism evidence="8 9">
    <name type="scientific">Marinobacter lacisalsi</name>
    <dbReference type="NCBI Taxonomy" id="475979"/>
    <lineage>
        <taxon>Bacteria</taxon>
        <taxon>Pseudomonadati</taxon>
        <taxon>Pseudomonadota</taxon>
        <taxon>Gammaproteobacteria</taxon>
        <taxon>Pseudomonadales</taxon>
        <taxon>Marinobacteraceae</taxon>
        <taxon>Marinobacter</taxon>
    </lineage>
</organism>
<dbReference type="PROSITE" id="PS50109">
    <property type="entry name" value="HIS_KIN"/>
    <property type="match status" value="1"/>
</dbReference>
<keyword evidence="9" id="KW-1185">Reference proteome</keyword>
<evidence type="ECO:0000256" key="2">
    <source>
        <dbReference type="ARBA" id="ARBA00012438"/>
    </source>
</evidence>
<dbReference type="InterPro" id="IPR036890">
    <property type="entry name" value="HATPase_C_sf"/>
</dbReference>
<dbReference type="EC" id="2.7.13.3" evidence="2"/>
<dbReference type="CDD" id="cd00082">
    <property type="entry name" value="HisKA"/>
    <property type="match status" value="1"/>
</dbReference>
<dbReference type="PRINTS" id="PR00344">
    <property type="entry name" value="BCTRLSENSOR"/>
</dbReference>
<evidence type="ECO:0000259" key="7">
    <source>
        <dbReference type="PROSITE" id="PS50112"/>
    </source>
</evidence>
<accession>A0ABV8QCK3</accession>
<dbReference type="SMART" id="SM00065">
    <property type="entry name" value="GAF"/>
    <property type="match status" value="2"/>
</dbReference>
<dbReference type="NCBIfam" id="TIGR00229">
    <property type="entry name" value="sensory_box"/>
    <property type="match status" value="2"/>
</dbReference>
<keyword evidence="3" id="KW-0597">Phosphoprotein</keyword>
<dbReference type="InterPro" id="IPR005467">
    <property type="entry name" value="His_kinase_dom"/>
</dbReference>
<dbReference type="InterPro" id="IPR003018">
    <property type="entry name" value="GAF"/>
</dbReference>
<dbReference type="Proteomes" id="UP001595798">
    <property type="component" value="Unassembled WGS sequence"/>
</dbReference>
<dbReference type="InterPro" id="IPR035965">
    <property type="entry name" value="PAS-like_dom_sf"/>
</dbReference>
<dbReference type="SUPFAM" id="SSF55874">
    <property type="entry name" value="ATPase domain of HSP90 chaperone/DNA topoisomerase II/histidine kinase"/>
    <property type="match status" value="1"/>
</dbReference>
<dbReference type="Pfam" id="PF01590">
    <property type="entry name" value="GAF"/>
    <property type="match status" value="2"/>
</dbReference>
<evidence type="ECO:0000256" key="3">
    <source>
        <dbReference type="ARBA" id="ARBA00022553"/>
    </source>
</evidence>
<dbReference type="InterPro" id="IPR013655">
    <property type="entry name" value="PAS_fold_3"/>
</dbReference>
<evidence type="ECO:0000313" key="8">
    <source>
        <dbReference type="EMBL" id="MFC4258030.1"/>
    </source>
</evidence>
<dbReference type="SUPFAM" id="SSF55785">
    <property type="entry name" value="PYP-like sensor domain (PAS domain)"/>
    <property type="match status" value="3"/>
</dbReference>
<name>A0ABV8QCK3_9GAMM</name>
<dbReference type="PROSITE" id="PS50112">
    <property type="entry name" value="PAS"/>
    <property type="match status" value="3"/>
</dbReference>
<reference evidence="9" key="1">
    <citation type="journal article" date="2019" name="Int. J. Syst. Evol. Microbiol.">
        <title>The Global Catalogue of Microorganisms (GCM) 10K type strain sequencing project: providing services to taxonomists for standard genome sequencing and annotation.</title>
        <authorList>
            <consortium name="The Broad Institute Genomics Platform"/>
            <consortium name="The Broad Institute Genome Sequencing Center for Infectious Disease"/>
            <person name="Wu L."/>
            <person name="Ma J."/>
        </authorList>
    </citation>
    <scope>NUCLEOTIDE SEQUENCE [LARGE SCALE GENOMIC DNA]</scope>
    <source>
        <strain evidence="9">CECT 7297</strain>
    </source>
</reference>
<dbReference type="InterPro" id="IPR052162">
    <property type="entry name" value="Sensor_kinase/Photoreceptor"/>
</dbReference>
<dbReference type="InterPro" id="IPR003661">
    <property type="entry name" value="HisK_dim/P_dom"/>
</dbReference>
<dbReference type="InterPro" id="IPR003594">
    <property type="entry name" value="HATPase_dom"/>
</dbReference>
<dbReference type="SUPFAM" id="SSF55781">
    <property type="entry name" value="GAF domain-like"/>
    <property type="match status" value="2"/>
</dbReference>
<dbReference type="PANTHER" id="PTHR43304:SF1">
    <property type="entry name" value="PAC DOMAIN-CONTAINING PROTEIN"/>
    <property type="match status" value="1"/>
</dbReference>
<dbReference type="InterPro" id="IPR036097">
    <property type="entry name" value="HisK_dim/P_sf"/>
</dbReference>
<proteinExistence type="predicted"/>
<dbReference type="SMART" id="SM00091">
    <property type="entry name" value="PAS"/>
    <property type="match status" value="3"/>
</dbReference>
<evidence type="ECO:0000259" key="6">
    <source>
        <dbReference type="PROSITE" id="PS50109"/>
    </source>
</evidence>
<dbReference type="Pfam" id="PF02518">
    <property type="entry name" value="HATPase_c"/>
    <property type="match status" value="1"/>
</dbReference>
<dbReference type="CDD" id="cd00130">
    <property type="entry name" value="PAS"/>
    <property type="match status" value="3"/>
</dbReference>
<dbReference type="InterPro" id="IPR000014">
    <property type="entry name" value="PAS"/>
</dbReference>
<dbReference type="SMART" id="SM00387">
    <property type="entry name" value="HATPase_c"/>
    <property type="match status" value="1"/>
</dbReference>
<feature type="domain" description="Histidine kinase" evidence="6">
    <location>
        <begin position="722"/>
        <end position="941"/>
    </location>
</feature>
<dbReference type="CDD" id="cd16922">
    <property type="entry name" value="HATPase_EvgS-ArcB-TorS-like"/>
    <property type="match status" value="1"/>
</dbReference>
<protein>
    <recommendedName>
        <fullName evidence="2">histidine kinase</fullName>
        <ecNumber evidence="2">2.7.13.3</ecNumber>
    </recommendedName>
</protein>
<feature type="domain" description="PAS" evidence="7">
    <location>
        <begin position="173"/>
        <end position="246"/>
    </location>
</feature>
<comment type="catalytic activity">
    <reaction evidence="1">
        <text>ATP + protein L-histidine = ADP + protein N-phospho-L-histidine.</text>
        <dbReference type="EC" id="2.7.13.3"/>
    </reaction>
</comment>
<dbReference type="SMART" id="SM00388">
    <property type="entry name" value="HisKA"/>
    <property type="match status" value="1"/>
</dbReference>
<comment type="caution">
    <text evidence="8">The sequence shown here is derived from an EMBL/GenBank/DDBJ whole genome shotgun (WGS) entry which is preliminary data.</text>
</comment>
<evidence type="ECO:0000256" key="4">
    <source>
        <dbReference type="ARBA" id="ARBA00022679"/>
    </source>
</evidence>
<dbReference type="Pfam" id="PF00989">
    <property type="entry name" value="PAS"/>
    <property type="match status" value="1"/>
</dbReference>
<dbReference type="SMART" id="SM00086">
    <property type="entry name" value="PAC"/>
    <property type="match status" value="3"/>
</dbReference>
<evidence type="ECO:0000256" key="5">
    <source>
        <dbReference type="ARBA" id="ARBA00022777"/>
    </source>
</evidence>
<dbReference type="Gene3D" id="3.30.450.40">
    <property type="match status" value="2"/>
</dbReference>
<dbReference type="Gene3D" id="3.30.450.20">
    <property type="entry name" value="PAS domain"/>
    <property type="match status" value="3"/>
</dbReference>
<evidence type="ECO:0000256" key="1">
    <source>
        <dbReference type="ARBA" id="ARBA00000085"/>
    </source>
</evidence>